<protein>
    <submittedName>
        <fullName evidence="5">Helix-turn-helix domain-containing protein</fullName>
    </submittedName>
</protein>
<dbReference type="Pfam" id="PF01965">
    <property type="entry name" value="DJ-1_PfpI"/>
    <property type="match status" value="1"/>
</dbReference>
<dbReference type="EMBL" id="WTFF01000039">
    <property type="protein sequence ID" value="MBW5481951.1"/>
    <property type="molecule type" value="Genomic_DNA"/>
</dbReference>
<dbReference type="CDD" id="cd03137">
    <property type="entry name" value="GATase1_AraC_1"/>
    <property type="match status" value="1"/>
</dbReference>
<dbReference type="InterPro" id="IPR018062">
    <property type="entry name" value="HTH_AraC-typ_CS"/>
</dbReference>
<dbReference type="InterPro" id="IPR018060">
    <property type="entry name" value="HTH_AraC"/>
</dbReference>
<evidence type="ECO:0000256" key="2">
    <source>
        <dbReference type="ARBA" id="ARBA00023125"/>
    </source>
</evidence>
<evidence type="ECO:0000259" key="4">
    <source>
        <dbReference type="PROSITE" id="PS01124"/>
    </source>
</evidence>
<accession>A0ABS6Z2Z2</accession>
<gene>
    <name evidence="5" type="ORF">GPJ59_08670</name>
</gene>
<evidence type="ECO:0000256" key="1">
    <source>
        <dbReference type="ARBA" id="ARBA00023015"/>
    </source>
</evidence>
<comment type="caution">
    <text evidence="5">The sequence shown here is derived from an EMBL/GenBank/DDBJ whole genome shotgun (WGS) entry which is preliminary data.</text>
</comment>
<name>A0ABS6Z2Z2_9ACTN</name>
<sequence length="368" mass="40153">MSCNLQIRTSDTGIRRTEDRARDGRCCHLRTKGPAVSAIERLVVVTLFEGVDLLDVTGPPEVFALLRREMDGGTDGGTGYRVVLTAATMGAVTTSAGVRVLPDATFEEVSGRSIDTLIVPGSVEVDDQRRVHALTDPDVVDWVRRLAGRARRTASVCVGAHILAAAGLLDGRRATTHWSTAQQLAADFPAVEVDADPIFIRDGGVWTGAGITACLDLSLALVAEDFGEAVALRVARQLVMYLKRPGGQSQFSVPIEPVSTTRRMDDLRHYITRNITADLTVAELAGHAHVGERQLTRIFRTELGMTPAAYVEAARVEVARNRLESTDDSLERVATTCGFNTTDTLIRAFRRRLDTTPTEYRNRFRHSG</sequence>
<reference evidence="5 6" key="1">
    <citation type="submission" date="2019-12" db="EMBL/GenBank/DDBJ databases">
        <title>Genome sequence of Streptomyces bambusae.</title>
        <authorList>
            <person name="Bansal K."/>
            <person name="Choksket S."/>
            <person name="Korpole S."/>
            <person name="Patil P.B."/>
        </authorList>
    </citation>
    <scope>NUCLEOTIDE SEQUENCE [LARGE SCALE GENOMIC DNA]</scope>
    <source>
        <strain evidence="5 6">SK60</strain>
    </source>
</reference>
<dbReference type="PROSITE" id="PS01124">
    <property type="entry name" value="HTH_ARAC_FAMILY_2"/>
    <property type="match status" value="1"/>
</dbReference>
<evidence type="ECO:0000313" key="5">
    <source>
        <dbReference type="EMBL" id="MBW5481951.1"/>
    </source>
</evidence>
<keyword evidence="6" id="KW-1185">Reference proteome</keyword>
<dbReference type="SUPFAM" id="SSF46689">
    <property type="entry name" value="Homeodomain-like"/>
    <property type="match status" value="2"/>
</dbReference>
<dbReference type="Proteomes" id="UP000812013">
    <property type="component" value="Unassembled WGS sequence"/>
</dbReference>
<dbReference type="SUPFAM" id="SSF52317">
    <property type="entry name" value="Class I glutamine amidotransferase-like"/>
    <property type="match status" value="1"/>
</dbReference>
<evidence type="ECO:0000256" key="3">
    <source>
        <dbReference type="ARBA" id="ARBA00023163"/>
    </source>
</evidence>
<keyword evidence="1" id="KW-0805">Transcription regulation</keyword>
<dbReference type="InterPro" id="IPR029062">
    <property type="entry name" value="Class_I_gatase-like"/>
</dbReference>
<dbReference type="PANTHER" id="PTHR43130">
    <property type="entry name" value="ARAC-FAMILY TRANSCRIPTIONAL REGULATOR"/>
    <property type="match status" value="1"/>
</dbReference>
<dbReference type="PROSITE" id="PS00041">
    <property type="entry name" value="HTH_ARAC_FAMILY_1"/>
    <property type="match status" value="1"/>
</dbReference>
<dbReference type="InterPro" id="IPR009057">
    <property type="entry name" value="Homeodomain-like_sf"/>
</dbReference>
<keyword evidence="2" id="KW-0238">DNA-binding</keyword>
<dbReference type="Gene3D" id="1.10.10.60">
    <property type="entry name" value="Homeodomain-like"/>
    <property type="match status" value="1"/>
</dbReference>
<dbReference type="SMART" id="SM00342">
    <property type="entry name" value="HTH_ARAC"/>
    <property type="match status" value="1"/>
</dbReference>
<organism evidence="5 6">
    <name type="scientific">Streptomyces bambusae</name>
    <dbReference type="NCBI Taxonomy" id="1550616"/>
    <lineage>
        <taxon>Bacteria</taxon>
        <taxon>Bacillati</taxon>
        <taxon>Actinomycetota</taxon>
        <taxon>Actinomycetes</taxon>
        <taxon>Kitasatosporales</taxon>
        <taxon>Streptomycetaceae</taxon>
        <taxon>Streptomyces</taxon>
    </lineage>
</organism>
<dbReference type="InterPro" id="IPR002818">
    <property type="entry name" value="DJ-1/PfpI"/>
</dbReference>
<dbReference type="Pfam" id="PF12833">
    <property type="entry name" value="HTH_18"/>
    <property type="match status" value="1"/>
</dbReference>
<dbReference type="PANTHER" id="PTHR43130:SF3">
    <property type="entry name" value="HTH-TYPE TRANSCRIPTIONAL REGULATOR RV1931C"/>
    <property type="match status" value="1"/>
</dbReference>
<dbReference type="Gene3D" id="3.40.50.880">
    <property type="match status" value="1"/>
</dbReference>
<keyword evidence="3" id="KW-0804">Transcription</keyword>
<proteinExistence type="predicted"/>
<evidence type="ECO:0000313" key="6">
    <source>
        <dbReference type="Proteomes" id="UP000812013"/>
    </source>
</evidence>
<feature type="domain" description="HTH araC/xylS-type" evidence="4">
    <location>
        <begin position="265"/>
        <end position="363"/>
    </location>
</feature>
<dbReference type="InterPro" id="IPR052158">
    <property type="entry name" value="INH-QAR"/>
</dbReference>